<reference evidence="2 3" key="1">
    <citation type="submission" date="2017-05" db="EMBL/GenBank/DDBJ databases">
        <title>Genome sequence for an aflatoxigenic pathogen of Argentinian peanut, Aspergillus arachidicola.</title>
        <authorList>
            <person name="Moore G."/>
            <person name="Beltz S.B."/>
            <person name="Mack B.M."/>
        </authorList>
    </citation>
    <scope>NUCLEOTIDE SEQUENCE [LARGE SCALE GENOMIC DNA]</scope>
    <source>
        <strain evidence="2 3">CBS 117610</strain>
    </source>
</reference>
<sequence length="124" mass="13094">MKWQSALLILGTLASQVIAGTDTIDCDIDADYANYVRATEGIRYLDGLPGQPTAEAGKCNRVSCSYGAGIHVCSNDGKDHPLKSWGTVADVATKILKQCPRGMAVKGRLYSSDGWGAVVQGAEC</sequence>
<keyword evidence="3" id="KW-1185">Reference proteome</keyword>
<gene>
    <name evidence="2" type="ORF">AARAC_001900</name>
</gene>
<dbReference type="PANTHER" id="PTHR35605">
    <property type="entry name" value="ECP2 EFFECTOR PROTEIN DOMAIN-CONTAINING PROTEIN-RELATED"/>
    <property type="match status" value="1"/>
</dbReference>
<dbReference type="Proteomes" id="UP000231358">
    <property type="component" value="Unassembled WGS sequence"/>
</dbReference>
<evidence type="ECO:0000313" key="2">
    <source>
        <dbReference type="EMBL" id="PIG90125.1"/>
    </source>
</evidence>
<comment type="caution">
    <text evidence="2">The sequence shown here is derived from an EMBL/GenBank/DDBJ whole genome shotgun (WGS) entry which is preliminary data.</text>
</comment>
<organism evidence="2 3">
    <name type="scientific">Aspergillus arachidicola</name>
    <dbReference type="NCBI Taxonomy" id="656916"/>
    <lineage>
        <taxon>Eukaryota</taxon>
        <taxon>Fungi</taxon>
        <taxon>Dikarya</taxon>
        <taxon>Ascomycota</taxon>
        <taxon>Pezizomycotina</taxon>
        <taxon>Eurotiomycetes</taxon>
        <taxon>Eurotiomycetidae</taxon>
        <taxon>Eurotiales</taxon>
        <taxon>Aspergillaceae</taxon>
        <taxon>Aspergillus</taxon>
        <taxon>Aspergillus subgen. Circumdati</taxon>
    </lineage>
</organism>
<keyword evidence="1" id="KW-0732">Signal</keyword>
<evidence type="ECO:0000313" key="3">
    <source>
        <dbReference type="Proteomes" id="UP000231358"/>
    </source>
</evidence>
<evidence type="ECO:0000256" key="1">
    <source>
        <dbReference type="SAM" id="SignalP"/>
    </source>
</evidence>
<name>A0A2G7GC04_9EURO</name>
<protein>
    <recommendedName>
        <fullName evidence="4">Secreted protein</fullName>
    </recommendedName>
</protein>
<dbReference type="AlphaFoldDB" id="A0A2G7GC04"/>
<dbReference type="EMBL" id="NEXV01000020">
    <property type="protein sequence ID" value="PIG90125.1"/>
    <property type="molecule type" value="Genomic_DNA"/>
</dbReference>
<feature type="signal peptide" evidence="1">
    <location>
        <begin position="1"/>
        <end position="19"/>
    </location>
</feature>
<proteinExistence type="predicted"/>
<accession>A0A2G7GC04</accession>
<evidence type="ECO:0008006" key="4">
    <source>
        <dbReference type="Google" id="ProtNLM"/>
    </source>
</evidence>
<feature type="chain" id="PRO_5013936419" description="Secreted protein" evidence="1">
    <location>
        <begin position="20"/>
        <end position="124"/>
    </location>
</feature>
<dbReference type="PANTHER" id="PTHR35605:SF1">
    <property type="entry name" value="ECP2 EFFECTOR PROTEIN DOMAIN-CONTAINING PROTEIN-RELATED"/>
    <property type="match status" value="1"/>
</dbReference>